<dbReference type="RefSeq" id="WP_143589148.1">
    <property type="nucleotide sequence ID" value="NZ_BLAG01000007.1"/>
</dbReference>
<dbReference type="InterPro" id="IPR016032">
    <property type="entry name" value="Sig_transdc_resp-reg_C-effctor"/>
</dbReference>
<protein>
    <submittedName>
        <fullName evidence="5">Transcriptional regulator</fullName>
    </submittedName>
</protein>
<keyword evidence="6" id="KW-1185">Reference proteome</keyword>
<accession>A0A5J4L6B1</accession>
<dbReference type="PRINTS" id="PR00038">
    <property type="entry name" value="HTHLUXR"/>
</dbReference>
<evidence type="ECO:0000313" key="5">
    <source>
        <dbReference type="EMBL" id="GES29917.1"/>
    </source>
</evidence>
<evidence type="ECO:0000256" key="2">
    <source>
        <dbReference type="ARBA" id="ARBA00022840"/>
    </source>
</evidence>
<reference evidence="5 6" key="1">
    <citation type="submission" date="2019-10" db="EMBL/GenBank/DDBJ databases">
        <title>Whole genome shotgun sequence of Streptomyces angustmyceticus NBRC 3934.</title>
        <authorList>
            <person name="Hosoyama A."/>
            <person name="Ichikawa N."/>
            <person name="Kimura A."/>
            <person name="Kitahashi Y."/>
            <person name="Komaki H."/>
            <person name="Uohara A."/>
        </authorList>
    </citation>
    <scope>NUCLEOTIDE SEQUENCE [LARGE SCALE GENOMIC DNA]</scope>
    <source>
        <strain evidence="5 6">NBRC 3934</strain>
    </source>
</reference>
<dbReference type="SMART" id="SM00421">
    <property type="entry name" value="HTH_LUXR"/>
    <property type="match status" value="1"/>
</dbReference>
<gene>
    <name evidence="5" type="ORF">San01_24040</name>
</gene>
<organism evidence="5 6">
    <name type="scientific">Streptomyces angustmyceticus</name>
    <dbReference type="NCBI Taxonomy" id="285578"/>
    <lineage>
        <taxon>Bacteria</taxon>
        <taxon>Bacillati</taxon>
        <taxon>Actinomycetota</taxon>
        <taxon>Actinomycetes</taxon>
        <taxon>Kitasatosporales</taxon>
        <taxon>Streptomycetaceae</taxon>
        <taxon>Streptomyces</taxon>
    </lineage>
</organism>
<evidence type="ECO:0000313" key="6">
    <source>
        <dbReference type="Proteomes" id="UP000325598"/>
    </source>
</evidence>
<dbReference type="SUPFAM" id="SSF46894">
    <property type="entry name" value="C-terminal effector domain of the bipartite response regulators"/>
    <property type="match status" value="1"/>
</dbReference>
<dbReference type="SUPFAM" id="SSF52540">
    <property type="entry name" value="P-loop containing nucleoside triphosphate hydrolases"/>
    <property type="match status" value="1"/>
</dbReference>
<dbReference type="PANTHER" id="PTHR16305:SF35">
    <property type="entry name" value="TRANSCRIPTIONAL ACTIVATOR DOMAIN"/>
    <property type="match status" value="1"/>
</dbReference>
<feature type="region of interest" description="Disordered" evidence="3">
    <location>
        <begin position="1"/>
        <end position="42"/>
    </location>
</feature>
<dbReference type="CDD" id="cd06170">
    <property type="entry name" value="LuxR_C_like"/>
    <property type="match status" value="1"/>
</dbReference>
<feature type="domain" description="HTH luxR-type" evidence="4">
    <location>
        <begin position="907"/>
        <end position="972"/>
    </location>
</feature>
<evidence type="ECO:0000256" key="1">
    <source>
        <dbReference type="ARBA" id="ARBA00022741"/>
    </source>
</evidence>
<dbReference type="EMBL" id="BLAG01000007">
    <property type="protein sequence ID" value="GES29917.1"/>
    <property type="molecule type" value="Genomic_DNA"/>
</dbReference>
<evidence type="ECO:0000256" key="3">
    <source>
        <dbReference type="SAM" id="MobiDB-lite"/>
    </source>
</evidence>
<dbReference type="OrthoDB" id="7053960at2"/>
<keyword evidence="1" id="KW-0547">Nucleotide-binding</keyword>
<dbReference type="GO" id="GO:0005737">
    <property type="term" value="C:cytoplasm"/>
    <property type="evidence" value="ECO:0007669"/>
    <property type="project" value="TreeGrafter"/>
</dbReference>
<dbReference type="InterPro" id="IPR027417">
    <property type="entry name" value="P-loop_NTPase"/>
</dbReference>
<dbReference type="PANTHER" id="PTHR16305">
    <property type="entry name" value="TESTICULAR SOLUBLE ADENYLYL CYCLASE"/>
    <property type="match status" value="1"/>
</dbReference>
<dbReference type="GeneID" id="96755710"/>
<dbReference type="InterPro" id="IPR000792">
    <property type="entry name" value="Tscrpt_reg_LuxR_C"/>
</dbReference>
<dbReference type="GO" id="GO:0006355">
    <property type="term" value="P:regulation of DNA-templated transcription"/>
    <property type="evidence" value="ECO:0007669"/>
    <property type="project" value="InterPro"/>
</dbReference>
<name>A0A5J4L6B1_9ACTN</name>
<keyword evidence="2" id="KW-0067">ATP-binding</keyword>
<dbReference type="GO" id="GO:0003677">
    <property type="term" value="F:DNA binding"/>
    <property type="evidence" value="ECO:0007669"/>
    <property type="project" value="InterPro"/>
</dbReference>
<dbReference type="GO" id="GO:0005524">
    <property type="term" value="F:ATP binding"/>
    <property type="evidence" value="ECO:0007669"/>
    <property type="project" value="UniProtKB-KW"/>
</dbReference>
<feature type="region of interest" description="Disordered" evidence="3">
    <location>
        <begin position="893"/>
        <end position="912"/>
    </location>
</feature>
<sequence length="976" mass="102459">MKPRRRGPGPQGRSAPSLLPGRTTGRWRQARDRPHPPAAAPGTEARIIDRDTELFGRDDELAEIDRVLGGVTASRGGLLLLHGEPGCGRSALLEQAGRRARALGATVVTAHGAEAEFPLAYAGLHQVLRPLLPGVAGLPPAQAEALSGALRLTAAPHADRLDRFLVSAAALSLLTGAATAGRGLVCLIDDAQWLDRPSVDALLFVARRLGPHGVGLLLARRDPGPPRLADPVLPRLALPGLDAEAAGALLSRRSGVRADAAVVREVTAATGGSPLLLSELGTNLTSRHLTGREALPRPLPLESGVLRAFLGPVRALPAAVRLALLVTAAEESGDLPAVAAALGRLGAEPSSVDAAEASGLVSVTGGRIAFRSPALRTAVYGATHPARRRLVHRALAEVLRPRAGDGRRARQLAAAALGPDEAVAAELQEAGELAHRRGEYAGCAALLDRAAQLTADADRRAERLHDAARAAWQAGQAARTEELVREALPLTDRPGTTGRLLRLRGAVELRGGVLTDACPTLVRAAGLLAADAPDDAARTLIQAAEAASHIGDLARYGELGRAAGRLPGRSPVVECTRLLLTGIGHVVAADTDRGTRLITAGVAAAHTAGDPLLVAWAGVGTFYLGEAAAALELLARVADEARASGHAGVLSSNLEFTAQLEMFSGRMTGAEALNDEGLRLARESGQENLAAIHLARRAFMCALRGDERRCREAAEAALATALARRIGIAAATARHALACVALMHGSYGEALRLLDLVAVPEPGSGHPLVAFFSLPDRIEAAVRAGERQAAEEALESFERWQGRATHGEARALLARSRALLASDDATAAGLFAEALELHSGSVPVEKARTELYFGESLRRARRRREARGHLRSAAATFARVGAGPWAERARQELRAAGESPQADGAGARSGEGRFTPQEVRIARLAAEGSTNKEIAARLFLSSRTVEYHLYKIFPRLGITSRRELVRLFHEDPDLFG</sequence>
<dbReference type="PROSITE" id="PS50043">
    <property type="entry name" value="HTH_LUXR_2"/>
    <property type="match status" value="1"/>
</dbReference>
<dbReference type="InterPro" id="IPR041664">
    <property type="entry name" value="AAA_16"/>
</dbReference>
<evidence type="ECO:0000259" key="4">
    <source>
        <dbReference type="PROSITE" id="PS50043"/>
    </source>
</evidence>
<dbReference type="Proteomes" id="UP000325598">
    <property type="component" value="Unassembled WGS sequence"/>
</dbReference>
<dbReference type="AlphaFoldDB" id="A0A5J4L6B1"/>
<comment type="caution">
    <text evidence="5">The sequence shown here is derived from an EMBL/GenBank/DDBJ whole genome shotgun (WGS) entry which is preliminary data.</text>
</comment>
<dbReference type="InterPro" id="IPR036388">
    <property type="entry name" value="WH-like_DNA-bd_sf"/>
</dbReference>
<dbReference type="Pfam" id="PF13191">
    <property type="entry name" value="AAA_16"/>
    <property type="match status" value="1"/>
</dbReference>
<dbReference type="GO" id="GO:0004016">
    <property type="term" value="F:adenylate cyclase activity"/>
    <property type="evidence" value="ECO:0007669"/>
    <property type="project" value="TreeGrafter"/>
</dbReference>
<dbReference type="InterPro" id="IPR011990">
    <property type="entry name" value="TPR-like_helical_dom_sf"/>
</dbReference>
<dbReference type="Gene3D" id="1.10.10.10">
    <property type="entry name" value="Winged helix-like DNA-binding domain superfamily/Winged helix DNA-binding domain"/>
    <property type="match status" value="1"/>
</dbReference>
<dbReference type="SUPFAM" id="SSF48452">
    <property type="entry name" value="TPR-like"/>
    <property type="match status" value="1"/>
</dbReference>
<proteinExistence type="predicted"/>
<dbReference type="Pfam" id="PF00196">
    <property type="entry name" value="GerE"/>
    <property type="match status" value="1"/>
</dbReference>